<keyword evidence="6 7" id="KW-0472">Membrane</keyword>
<dbReference type="OrthoDB" id="10037074at2759"/>
<evidence type="ECO:0000313" key="8">
    <source>
        <dbReference type="EMBL" id="PVD25023.1"/>
    </source>
</evidence>
<evidence type="ECO:0000256" key="2">
    <source>
        <dbReference type="ARBA" id="ARBA00008141"/>
    </source>
</evidence>
<keyword evidence="5 7" id="KW-1133">Transmembrane helix</keyword>
<protein>
    <recommendedName>
        <fullName evidence="10">Ninjurin-2</fullName>
    </recommendedName>
</protein>
<feature type="transmembrane region" description="Helical" evidence="7">
    <location>
        <begin position="99"/>
        <end position="118"/>
    </location>
</feature>
<organism evidence="8 9">
    <name type="scientific">Pomacea canaliculata</name>
    <name type="common">Golden apple snail</name>
    <dbReference type="NCBI Taxonomy" id="400727"/>
    <lineage>
        <taxon>Eukaryota</taxon>
        <taxon>Metazoa</taxon>
        <taxon>Spiralia</taxon>
        <taxon>Lophotrochozoa</taxon>
        <taxon>Mollusca</taxon>
        <taxon>Gastropoda</taxon>
        <taxon>Caenogastropoda</taxon>
        <taxon>Architaenioglossa</taxon>
        <taxon>Ampullarioidea</taxon>
        <taxon>Ampullariidae</taxon>
        <taxon>Pomacea</taxon>
    </lineage>
</organism>
<evidence type="ECO:0000256" key="1">
    <source>
        <dbReference type="ARBA" id="ARBA00004141"/>
    </source>
</evidence>
<keyword evidence="4" id="KW-0130">Cell adhesion</keyword>
<reference evidence="8 9" key="1">
    <citation type="submission" date="2018-04" db="EMBL/GenBank/DDBJ databases">
        <title>The genome of golden apple snail Pomacea canaliculata provides insight into stress tolerance and invasive adaptation.</title>
        <authorList>
            <person name="Liu C."/>
            <person name="Liu B."/>
            <person name="Ren Y."/>
            <person name="Zhang Y."/>
            <person name="Wang H."/>
            <person name="Li S."/>
            <person name="Jiang F."/>
            <person name="Yin L."/>
            <person name="Zhang G."/>
            <person name="Qian W."/>
            <person name="Fan W."/>
        </authorList>
    </citation>
    <scope>NUCLEOTIDE SEQUENCE [LARGE SCALE GENOMIC DNA]</scope>
    <source>
        <strain evidence="8">SZHN2017</strain>
        <tissue evidence="8">Muscle</tissue>
    </source>
</reference>
<comment type="subcellular location">
    <subcellularLocation>
        <location evidence="1">Membrane</location>
        <topology evidence="1">Multi-pass membrane protein</topology>
    </subcellularLocation>
</comment>
<dbReference type="GO" id="GO:0042246">
    <property type="term" value="P:tissue regeneration"/>
    <property type="evidence" value="ECO:0007669"/>
    <property type="project" value="InterPro"/>
</dbReference>
<dbReference type="Proteomes" id="UP000245119">
    <property type="component" value="Linkage Group LG9"/>
</dbReference>
<comment type="caution">
    <text evidence="8">The sequence shown here is derived from an EMBL/GenBank/DDBJ whole genome shotgun (WGS) entry which is preliminary data.</text>
</comment>
<evidence type="ECO:0000256" key="5">
    <source>
        <dbReference type="ARBA" id="ARBA00022989"/>
    </source>
</evidence>
<dbReference type="PANTHER" id="PTHR12316">
    <property type="entry name" value="NINJURIN-RELATED"/>
    <property type="match status" value="1"/>
</dbReference>
<sequence length="122" mass="13462">MHSKIVVEQFQPTRSYATRKTVAEGLLDIALLLANASQLKAMVTLPSDKRDHFFVAQIVLIGLSILLQIVTGVILFTLGMMNPKDEEGHQRAINLNNASVGLILFITIINVFISSFGFNYSV</sequence>
<keyword evidence="3 7" id="KW-0812">Transmembrane</keyword>
<dbReference type="GO" id="GO:0007155">
    <property type="term" value="P:cell adhesion"/>
    <property type="evidence" value="ECO:0007669"/>
    <property type="project" value="UniProtKB-KW"/>
</dbReference>
<dbReference type="InterPro" id="IPR007007">
    <property type="entry name" value="Ninjurin"/>
</dbReference>
<proteinExistence type="inferred from homology"/>
<dbReference type="EMBL" id="PZQS01000009">
    <property type="protein sequence ID" value="PVD25023.1"/>
    <property type="molecule type" value="Genomic_DNA"/>
</dbReference>
<gene>
    <name evidence="8" type="ORF">C0Q70_15520</name>
</gene>
<dbReference type="Pfam" id="PF04923">
    <property type="entry name" value="Ninjurin"/>
    <property type="match status" value="1"/>
</dbReference>
<dbReference type="AlphaFoldDB" id="A0A2T7NV33"/>
<feature type="transmembrane region" description="Helical" evidence="7">
    <location>
        <begin position="54"/>
        <end position="78"/>
    </location>
</feature>
<evidence type="ECO:0000256" key="7">
    <source>
        <dbReference type="SAM" id="Phobius"/>
    </source>
</evidence>
<evidence type="ECO:0000256" key="4">
    <source>
        <dbReference type="ARBA" id="ARBA00022889"/>
    </source>
</evidence>
<dbReference type="PANTHER" id="PTHR12316:SF17">
    <property type="entry name" value="NINJURIN C, ISOFORM D"/>
    <property type="match status" value="1"/>
</dbReference>
<evidence type="ECO:0000256" key="3">
    <source>
        <dbReference type="ARBA" id="ARBA00022692"/>
    </source>
</evidence>
<comment type="similarity">
    <text evidence="2">Belongs to the ninjurin family.</text>
</comment>
<evidence type="ECO:0000256" key="6">
    <source>
        <dbReference type="ARBA" id="ARBA00023136"/>
    </source>
</evidence>
<evidence type="ECO:0000313" key="9">
    <source>
        <dbReference type="Proteomes" id="UP000245119"/>
    </source>
</evidence>
<evidence type="ECO:0008006" key="10">
    <source>
        <dbReference type="Google" id="ProtNLM"/>
    </source>
</evidence>
<accession>A0A2T7NV33</accession>
<name>A0A2T7NV33_POMCA</name>
<dbReference type="GO" id="GO:0016020">
    <property type="term" value="C:membrane"/>
    <property type="evidence" value="ECO:0007669"/>
    <property type="project" value="UniProtKB-SubCell"/>
</dbReference>
<keyword evidence="9" id="KW-1185">Reference proteome</keyword>